<comment type="subcellular location">
    <subcellularLocation>
        <location evidence="5">Endoplasmic reticulum membrane</location>
        <topology evidence="5">Multi-pass membrane protein</topology>
    </subcellularLocation>
    <subcellularLocation>
        <location evidence="1">Membrane</location>
        <topology evidence="1">Multi-pass membrane protein</topology>
    </subcellularLocation>
</comment>
<accession>A0A0C9N7P7</accession>
<dbReference type="PANTHER" id="PTHR12701">
    <property type="entry name" value="BCR-ASSOCIATED PROTEIN, BAP"/>
    <property type="match status" value="1"/>
</dbReference>
<evidence type="ECO:0000313" key="7">
    <source>
        <dbReference type="EMBL" id="GAN10678.1"/>
    </source>
</evidence>
<evidence type="ECO:0000313" key="8">
    <source>
        <dbReference type="Proteomes" id="UP000053815"/>
    </source>
</evidence>
<keyword evidence="4 5" id="KW-0472">Membrane</keyword>
<evidence type="ECO:0000256" key="1">
    <source>
        <dbReference type="ARBA" id="ARBA00004141"/>
    </source>
</evidence>
<dbReference type="EMBL" id="DF836675">
    <property type="protein sequence ID" value="GAN10678.1"/>
    <property type="molecule type" value="Genomic_DNA"/>
</dbReference>
<comment type="function">
    <text evidence="5">May play a role in anterograde transport of membrane proteins from the endoplasmic reticulum to the Golgi.</text>
</comment>
<proteinExistence type="inferred from homology"/>
<dbReference type="PANTHER" id="PTHR12701:SF20">
    <property type="entry name" value="ENDOPLASMIC RETICULUM TRANSMEMBRANE PROTEIN"/>
    <property type="match status" value="1"/>
</dbReference>
<dbReference type="GO" id="GO:0006886">
    <property type="term" value="P:intracellular protein transport"/>
    <property type="evidence" value="ECO:0007669"/>
    <property type="project" value="UniProtKB-UniRule"/>
</dbReference>
<evidence type="ECO:0000256" key="3">
    <source>
        <dbReference type="ARBA" id="ARBA00022989"/>
    </source>
</evidence>
<evidence type="ECO:0000259" key="6">
    <source>
        <dbReference type="Pfam" id="PF05529"/>
    </source>
</evidence>
<keyword evidence="8" id="KW-1185">Reference proteome</keyword>
<keyword evidence="3 5" id="KW-1133">Transmembrane helix</keyword>
<reference evidence="7" key="1">
    <citation type="submission" date="2014-09" db="EMBL/GenBank/DDBJ databases">
        <title>Draft genome sequence of an oleaginous Mucoromycotina fungus Mucor ambiguus NBRC6742.</title>
        <authorList>
            <person name="Takeda I."/>
            <person name="Yamane N."/>
            <person name="Morita T."/>
            <person name="Tamano K."/>
            <person name="Machida M."/>
            <person name="Baker S."/>
            <person name="Koike H."/>
        </authorList>
    </citation>
    <scope>NUCLEOTIDE SEQUENCE</scope>
    <source>
        <strain evidence="7">NBRC 6742</strain>
    </source>
</reference>
<dbReference type="InterPro" id="IPR008417">
    <property type="entry name" value="BAP29/BAP31"/>
</dbReference>
<name>A0A0C9N7P7_9FUNG</name>
<sequence length="192" mass="22017">MALYYGIVFGILTFEIILFFLFLLPIPTRWQKPVFRWLATSPTIAHAQYIMKIVFVFIFVLFLGKLLKETDSVNTLRAFYEVVGTEDENGGIPAAGNSDFRAQVGQAAKKFYAQRNLYLTGFTILLLLILNKIKTMAMDYIRLEDQFIELEGSVSKDPAIRKASKEIDTTPIEDHVTRLEPVEQEQENKKDI</sequence>
<feature type="transmembrane region" description="Helical" evidence="5">
    <location>
        <begin position="6"/>
        <end position="28"/>
    </location>
</feature>
<comment type="similarity">
    <text evidence="5">Belongs to the BCAP29/BCAP31 family.</text>
</comment>
<evidence type="ECO:0000256" key="4">
    <source>
        <dbReference type="ARBA" id="ARBA00023136"/>
    </source>
</evidence>
<evidence type="ECO:0000256" key="5">
    <source>
        <dbReference type="RuleBase" id="RU367026"/>
    </source>
</evidence>
<dbReference type="Proteomes" id="UP000053815">
    <property type="component" value="Unassembled WGS sequence"/>
</dbReference>
<keyword evidence="5" id="KW-0813">Transport</keyword>
<keyword evidence="5" id="KW-0256">Endoplasmic reticulum</keyword>
<dbReference type="GO" id="GO:0005789">
    <property type="term" value="C:endoplasmic reticulum membrane"/>
    <property type="evidence" value="ECO:0007669"/>
    <property type="project" value="UniProtKB-SubCell"/>
</dbReference>
<protein>
    <recommendedName>
        <fullName evidence="5">Endoplasmic reticulum transmembrane protein</fullName>
    </recommendedName>
</protein>
<feature type="transmembrane region" description="Helical" evidence="5">
    <location>
        <begin position="49"/>
        <end position="67"/>
    </location>
</feature>
<dbReference type="InterPro" id="IPR040463">
    <property type="entry name" value="BAP29/BAP31_N"/>
</dbReference>
<feature type="domain" description="BAP29/BAP31 transmembrane" evidence="6">
    <location>
        <begin position="1"/>
        <end position="147"/>
    </location>
</feature>
<dbReference type="AlphaFoldDB" id="A0A0C9N7P7"/>
<keyword evidence="5" id="KW-0653">Protein transport</keyword>
<gene>
    <name evidence="7" type="ORF">MAM1_0386c10223</name>
</gene>
<dbReference type="Pfam" id="PF05529">
    <property type="entry name" value="Bap31"/>
    <property type="match status" value="1"/>
</dbReference>
<dbReference type="STRING" id="91626.A0A0C9N7P7"/>
<keyword evidence="5" id="KW-0931">ER-Golgi transport</keyword>
<organism evidence="7">
    <name type="scientific">Mucor ambiguus</name>
    <dbReference type="NCBI Taxonomy" id="91626"/>
    <lineage>
        <taxon>Eukaryota</taxon>
        <taxon>Fungi</taxon>
        <taxon>Fungi incertae sedis</taxon>
        <taxon>Mucoromycota</taxon>
        <taxon>Mucoromycotina</taxon>
        <taxon>Mucoromycetes</taxon>
        <taxon>Mucorales</taxon>
        <taxon>Mucorineae</taxon>
        <taxon>Mucoraceae</taxon>
        <taxon>Mucor</taxon>
    </lineage>
</organism>
<feature type="transmembrane region" description="Helical" evidence="5">
    <location>
        <begin position="117"/>
        <end position="133"/>
    </location>
</feature>
<dbReference type="GO" id="GO:0070973">
    <property type="term" value="P:protein localization to endoplasmic reticulum exit site"/>
    <property type="evidence" value="ECO:0007669"/>
    <property type="project" value="UniProtKB-UniRule"/>
</dbReference>
<evidence type="ECO:0000256" key="2">
    <source>
        <dbReference type="ARBA" id="ARBA00022692"/>
    </source>
</evidence>
<keyword evidence="2 5" id="KW-0812">Transmembrane</keyword>
<dbReference type="GO" id="GO:0006888">
    <property type="term" value="P:endoplasmic reticulum to Golgi vesicle-mediated transport"/>
    <property type="evidence" value="ECO:0007669"/>
    <property type="project" value="UniProtKB-UniRule"/>
</dbReference>
<dbReference type="OrthoDB" id="435607at2759"/>